<accession>A0AAX4NFY7</accession>
<feature type="transmembrane region" description="Helical" evidence="1">
    <location>
        <begin position="42"/>
        <end position="59"/>
    </location>
</feature>
<dbReference type="InterPro" id="IPR008490">
    <property type="entry name" value="Transposase_InsH_N"/>
</dbReference>
<proteinExistence type="predicted"/>
<evidence type="ECO:0000313" key="4">
    <source>
        <dbReference type="Proteomes" id="UP001451606"/>
    </source>
</evidence>
<gene>
    <name evidence="3" type="ORF">OXIME_000941</name>
</gene>
<dbReference type="EMBL" id="CP133772">
    <property type="protein sequence ID" value="WYY00371.1"/>
    <property type="molecule type" value="Genomic_DNA"/>
</dbReference>
<evidence type="ECO:0000259" key="2">
    <source>
        <dbReference type="Pfam" id="PF05598"/>
    </source>
</evidence>
<evidence type="ECO:0000313" key="3">
    <source>
        <dbReference type="EMBL" id="WYY00371.1"/>
    </source>
</evidence>
<dbReference type="Pfam" id="PF05598">
    <property type="entry name" value="DUF772"/>
    <property type="match status" value="1"/>
</dbReference>
<dbReference type="Proteomes" id="UP001451606">
    <property type="component" value="Chromosome"/>
</dbReference>
<dbReference type="KEGG" id="omr:OXIME_000941"/>
<dbReference type="AlphaFoldDB" id="A0AAX4NFY7"/>
<name>A0AAX4NFY7_9ARCH</name>
<sequence length="61" mass="7500">MKRFKDRVAYMKNIMDWDRIKPILNNLYRNDTGKYGRPNFDPVFMIFMIIMILKIIMILRS</sequence>
<organism evidence="3 4">
    <name type="scientific">Oxyplasma meridianum</name>
    <dbReference type="NCBI Taxonomy" id="3073602"/>
    <lineage>
        <taxon>Archaea</taxon>
        <taxon>Methanobacteriati</taxon>
        <taxon>Thermoplasmatota</taxon>
        <taxon>Thermoplasmata</taxon>
        <taxon>Thermoplasmatales</taxon>
        <taxon>Thermoplasmataceae</taxon>
        <taxon>Oxyplasma</taxon>
    </lineage>
</organism>
<keyword evidence="1" id="KW-1133">Transmembrane helix</keyword>
<keyword evidence="4" id="KW-1185">Reference proteome</keyword>
<dbReference type="GeneID" id="95967676"/>
<dbReference type="RefSeq" id="WP_393970710.1">
    <property type="nucleotide sequence ID" value="NZ_CP133772.1"/>
</dbReference>
<keyword evidence="1" id="KW-0812">Transmembrane</keyword>
<keyword evidence="1" id="KW-0472">Membrane</keyword>
<feature type="domain" description="Transposase InsH N-terminal" evidence="2">
    <location>
        <begin position="6"/>
        <end position="51"/>
    </location>
</feature>
<reference evidence="3 4" key="1">
    <citation type="submission" date="2023-09" db="EMBL/GenBank/DDBJ databases">
        <authorList>
            <person name="Golyshina O.V."/>
            <person name="Lunev E.A."/>
            <person name="Bargiela R."/>
            <person name="Gaines M.C."/>
            <person name="Daum B."/>
            <person name="Bale N.J."/>
            <person name="Koenen M."/>
            <person name="Sinninghe Damst J.S."/>
            <person name="Yakimov M."/>
            <person name="Golyshin P.N."/>
        </authorList>
    </citation>
    <scope>NUCLEOTIDE SEQUENCE [LARGE SCALE GENOMIC DNA]</scope>
    <source>
        <strain evidence="3 4">M1</strain>
    </source>
</reference>
<protein>
    <recommendedName>
        <fullName evidence="2">Transposase InsH N-terminal domain-containing protein</fullName>
    </recommendedName>
</protein>
<evidence type="ECO:0000256" key="1">
    <source>
        <dbReference type="SAM" id="Phobius"/>
    </source>
</evidence>